<feature type="region of interest" description="Disordered" evidence="1">
    <location>
        <begin position="312"/>
        <end position="366"/>
    </location>
</feature>
<accession>G4YRQ8</accession>
<dbReference type="GeneID" id="20660246"/>
<dbReference type="RefSeq" id="XP_009519387.1">
    <property type="nucleotide sequence ID" value="XM_009521092.1"/>
</dbReference>
<dbReference type="InterPro" id="IPR000719">
    <property type="entry name" value="Prot_kinase_dom"/>
</dbReference>
<evidence type="ECO:0000313" key="5">
    <source>
        <dbReference type="EMBL" id="EGZ11332.1"/>
    </source>
</evidence>
<dbReference type="PANTHER" id="PTHR44329">
    <property type="entry name" value="SERINE/THREONINE-PROTEIN KINASE TNNI3K-RELATED"/>
    <property type="match status" value="1"/>
</dbReference>
<reference evidence="6" key="2">
    <citation type="submission" date="2011-09" db="EMBL/GenBank/DDBJ databases">
        <authorList>
            <consortium name="US DOE Joint Genome Institute (JGI-PGF)"/>
            <person name="Aerts A."/>
            <person name="Grimwood J."/>
            <person name="Schmutz J."/>
            <person name="Lucas S."/>
            <person name="Hammon N."/>
            <person name="Glavina del Rio T."/>
            <person name="Dalin E."/>
            <person name="Tice H."/>
            <person name="Pitluck S."/>
            <person name="Dehal P."/>
            <person name="Chapman J."/>
            <person name="Putman N.H."/>
            <person name="Salamov A.A."/>
            <person name="Terry A."/>
            <person name="Rokhsar D.S."/>
            <person name="Boore J.L."/>
            <person name="Tripathy S."/>
            <person name="Tyler B.M."/>
            <person name="Grigoriev I.V."/>
        </authorList>
    </citation>
    <scope>NUCLEOTIDE SEQUENCE</scope>
    <source>
        <strain evidence="6">P6497</strain>
    </source>
</reference>
<dbReference type="PROSITE" id="PS50011">
    <property type="entry name" value="PROTEIN_KINASE_DOM"/>
    <property type="match status" value="1"/>
</dbReference>
<dbReference type="EMBL" id="JH159158">
    <property type="protein sequence ID" value="EGZ11217.1"/>
    <property type="molecule type" value="Genomic_DNA"/>
</dbReference>
<dbReference type="InterPro" id="IPR011009">
    <property type="entry name" value="Kinase-like_dom_sf"/>
</dbReference>
<reference evidence="6 7" key="1">
    <citation type="journal article" date="2006" name="Science">
        <title>Phytophthora genome sequences uncover evolutionary origins and mechanisms of pathogenesis.</title>
        <authorList>
            <person name="Tyler B.M."/>
            <person name="Tripathy S."/>
            <person name="Zhang X."/>
            <person name="Dehal P."/>
            <person name="Jiang R.H."/>
            <person name="Aerts A."/>
            <person name="Arredondo F.D."/>
            <person name="Baxter L."/>
            <person name="Bensasson D."/>
            <person name="Beynon J.L."/>
            <person name="Chapman J."/>
            <person name="Damasceno C.M."/>
            <person name="Dorrance A.E."/>
            <person name="Dou D."/>
            <person name="Dickerman A.W."/>
            <person name="Dubchak I.L."/>
            <person name="Garbelotto M."/>
            <person name="Gijzen M."/>
            <person name="Gordon S.G."/>
            <person name="Govers F."/>
            <person name="Grunwald N.J."/>
            <person name="Huang W."/>
            <person name="Ivors K.L."/>
            <person name="Jones R.W."/>
            <person name="Kamoun S."/>
            <person name="Krampis K."/>
            <person name="Lamour K.H."/>
            <person name="Lee M.K."/>
            <person name="McDonald W.H."/>
            <person name="Medina M."/>
            <person name="Meijer H.J."/>
            <person name="Nordberg E.K."/>
            <person name="Maclean D.J."/>
            <person name="Ospina-Giraldo M.D."/>
            <person name="Morris P.F."/>
            <person name="Phuntumart V."/>
            <person name="Putnam N.H."/>
            <person name="Rash S."/>
            <person name="Rose J.K."/>
            <person name="Sakihama Y."/>
            <person name="Salamov A.A."/>
            <person name="Savidor A."/>
            <person name="Scheuring C.F."/>
            <person name="Smith B.M."/>
            <person name="Sobral B.W."/>
            <person name="Terry A."/>
            <person name="Torto-Alalibo T.A."/>
            <person name="Win J."/>
            <person name="Xu Z."/>
            <person name="Zhang H."/>
            <person name="Grigoriev I.V."/>
            <person name="Rokhsar D.S."/>
            <person name="Boore J.L."/>
        </authorList>
    </citation>
    <scope>NUCLEOTIDE SEQUENCE [LARGE SCALE GENOMIC DNA]</scope>
    <source>
        <strain evidence="6 7">P6497</strain>
    </source>
</reference>
<feature type="compositionally biased region" description="Polar residues" evidence="1">
    <location>
        <begin position="348"/>
        <end position="366"/>
    </location>
</feature>
<evidence type="ECO:0000313" key="4">
    <source>
        <dbReference type="EMBL" id="EGZ11217.1"/>
    </source>
</evidence>
<dbReference type="GO" id="GO:0004674">
    <property type="term" value="F:protein serine/threonine kinase activity"/>
    <property type="evidence" value="ECO:0007669"/>
    <property type="project" value="TreeGrafter"/>
</dbReference>
<feature type="domain" description="Protein kinase" evidence="3">
    <location>
        <begin position="404"/>
        <end position="669"/>
    </location>
</feature>
<proteinExistence type="predicted"/>
<dbReference type="Pfam" id="PF07714">
    <property type="entry name" value="PK_Tyr_Ser-Thr"/>
    <property type="match status" value="1"/>
</dbReference>
<dbReference type="SUPFAM" id="SSF56112">
    <property type="entry name" value="Protein kinase-like (PK-like)"/>
    <property type="match status" value="1"/>
</dbReference>
<dbReference type="CDD" id="cd13999">
    <property type="entry name" value="STKc_MAP3K-like"/>
    <property type="match status" value="1"/>
</dbReference>
<keyword evidence="2" id="KW-1133">Transmembrane helix</keyword>
<sequence length="669" mass="73831">MKTKVDSRRHLESSASYTNAVLPSNSTYFQFDGTNSDLARQLYLRAKAGDSAKPFTNFQVPDKIQQRLNDLNIGWDGLSGNAQLALLWDTGFGITLDSKPVQMWTLGGHSMADLAIPLVQFQDVGCTEMNCTQPDNTTSYSNLYCNGEQMLNAARCVMDDFTDPVGIHGAMWITGGNPKSIPVPRVRKHEWEEDSTKIPYTVLAVHTVDKNDEPAYGVCPSKDENDGYGSLVLSCYSSLKVSDDVRSAMEEVQGTPWVSRWLVEDYSGASTSSTDSKNGFNMLFLVPIVAGTVIVVGLVGLVVFIRHRRSKNASNNSPNENLGSPNSLYHGNNMDTPADYNNARGRPTNETIQNTDTSSSANTWNGLRRTSTLGENLSSESNGTLKTLLGSEYLVGKRIPYEAIRFERALSKGAYGEVWVGELQGQQVAIKRLFQSKKNRAEDVEEFAKEIELSASLVHPNIVAFVGVAWNSLNNLVMVLEFFPLGDLQGYLAKNADLLTWAKDKIDVAIGVGRALAYLHAREPPLIHRDLKSKNILLTRKLEPKLIDFGVSRGREEYSMTAGVGTPYWTAPEILEGRRYTEQADIYSFGVVLSELDTCKLPYHDALTQDGQKPKPFQILADVMAGTLRPSFSESCPRRIRRIGVACCQQDPARRPTAAQVVVMLEGGD</sequence>
<dbReference type="GeneID" id="20660201"/>
<dbReference type="GO" id="GO:0005524">
    <property type="term" value="F:ATP binding"/>
    <property type="evidence" value="ECO:0007669"/>
    <property type="project" value="InterPro"/>
</dbReference>
<dbReference type="Proteomes" id="UP000002640">
    <property type="component" value="Unassembled WGS sequence"/>
</dbReference>
<keyword evidence="7" id="KW-1185">Reference proteome</keyword>
<dbReference type="EMBL" id="JH159152">
    <property type="protein sequence ID" value="EGZ24099.1"/>
    <property type="molecule type" value="Genomic_DNA"/>
</dbReference>
<dbReference type="Gene3D" id="3.30.200.20">
    <property type="entry name" value="Phosphorylase Kinase, domain 1"/>
    <property type="match status" value="1"/>
</dbReference>
<dbReference type="SMR" id="G4YRQ8"/>
<dbReference type="InterPro" id="IPR001245">
    <property type="entry name" value="Ser-Thr/Tyr_kinase_cat_dom"/>
</dbReference>
<dbReference type="InterPro" id="IPR008271">
    <property type="entry name" value="Ser/Thr_kinase_AS"/>
</dbReference>
<keyword evidence="2" id="KW-0812">Transmembrane</keyword>
<dbReference type="RefSeq" id="XP_009534077.1">
    <property type="nucleotide sequence ID" value="XM_009535782.1"/>
</dbReference>
<dbReference type="SMART" id="SM00220">
    <property type="entry name" value="S_TKc"/>
    <property type="match status" value="1"/>
</dbReference>
<dbReference type="EMBL" id="JH159158">
    <property type="protein sequence ID" value="EGZ11332.1"/>
    <property type="molecule type" value="Genomic_DNA"/>
</dbReference>
<feature type="compositionally biased region" description="Polar residues" evidence="1">
    <location>
        <begin position="312"/>
        <end position="335"/>
    </location>
</feature>
<dbReference type="Gene3D" id="1.10.510.10">
    <property type="entry name" value="Transferase(Phosphotransferase) domain 1"/>
    <property type="match status" value="1"/>
</dbReference>
<dbReference type="RefSeq" id="XP_009533962.1">
    <property type="nucleotide sequence ID" value="XM_009535667.1"/>
</dbReference>
<dbReference type="InterPro" id="IPR051681">
    <property type="entry name" value="Ser/Thr_Kinases-Pseudokinases"/>
</dbReference>
<organism evidence="7">
    <name type="scientific">Phytophthora sojae (strain P6497)</name>
    <name type="common">Soybean stem and root rot agent</name>
    <name type="synonym">Phytophthora megasperma f. sp. glycines</name>
    <dbReference type="NCBI Taxonomy" id="1094619"/>
    <lineage>
        <taxon>Eukaryota</taxon>
        <taxon>Sar</taxon>
        <taxon>Stramenopiles</taxon>
        <taxon>Oomycota</taxon>
        <taxon>Peronosporomycetes</taxon>
        <taxon>Peronosporales</taxon>
        <taxon>Peronosporaceae</taxon>
        <taxon>Phytophthora</taxon>
    </lineage>
</organism>
<feature type="transmembrane region" description="Helical" evidence="2">
    <location>
        <begin position="282"/>
        <end position="305"/>
    </location>
</feature>
<dbReference type="GeneID" id="20655837"/>
<evidence type="ECO:0000313" key="7">
    <source>
        <dbReference type="Proteomes" id="UP000002640"/>
    </source>
</evidence>
<dbReference type="KEGG" id="psoj:PHYSODRAFT_519624"/>
<evidence type="ECO:0000256" key="1">
    <source>
        <dbReference type="SAM" id="MobiDB-lite"/>
    </source>
</evidence>
<dbReference type="PROSITE" id="PS00108">
    <property type="entry name" value="PROTEIN_KINASE_ST"/>
    <property type="match status" value="1"/>
</dbReference>
<evidence type="ECO:0000313" key="6">
    <source>
        <dbReference type="EMBL" id="EGZ24099.1"/>
    </source>
</evidence>
<keyword evidence="2" id="KW-0472">Membrane</keyword>
<dbReference type="STRING" id="1094619.G4YRQ8"/>
<dbReference type="InParanoid" id="G4YRQ8"/>
<gene>
    <name evidence="6" type="ORF">PHYSODRAFT_485044</name>
    <name evidence="4" type="ORF">PHYSODRAFT_519624</name>
    <name evidence="5" type="ORF">PHYSODRAFT_520064</name>
</gene>
<protein>
    <recommendedName>
        <fullName evidence="3">Protein kinase domain-containing protein</fullName>
    </recommendedName>
</protein>
<dbReference type="KEGG" id="psoj:PHYSODRAFT_485044"/>
<name>G4YRQ8_PHYSP</name>
<dbReference type="KEGG" id="psoj:PHYSODRAFT_520064"/>
<dbReference type="AlphaFoldDB" id="G4YRQ8"/>
<dbReference type="PANTHER" id="PTHR44329:SF214">
    <property type="entry name" value="PROTEIN KINASE DOMAIN-CONTAINING PROTEIN"/>
    <property type="match status" value="1"/>
</dbReference>
<evidence type="ECO:0000259" key="3">
    <source>
        <dbReference type="PROSITE" id="PS50011"/>
    </source>
</evidence>
<evidence type="ECO:0000256" key="2">
    <source>
        <dbReference type="SAM" id="Phobius"/>
    </source>
</evidence>